<accession>A0A4V4RA32</accession>
<dbReference type="Proteomes" id="UP000307541">
    <property type="component" value="Unassembled WGS sequence"/>
</dbReference>
<protein>
    <submittedName>
        <fullName evidence="2">Alpha/beta hydrolase</fullName>
    </submittedName>
</protein>
<dbReference type="SUPFAM" id="SSF53474">
    <property type="entry name" value="alpha/beta-Hydrolases"/>
    <property type="match status" value="1"/>
</dbReference>
<dbReference type="Pfam" id="PF12697">
    <property type="entry name" value="Abhydrolase_6"/>
    <property type="match status" value="1"/>
</dbReference>
<dbReference type="AlphaFoldDB" id="A0A4V4RA32"/>
<keyword evidence="3" id="KW-1185">Reference proteome</keyword>
<keyword evidence="2" id="KW-0378">Hydrolase</keyword>
<sequence>MNIFISCFLITAVVQEGRLISALVIIRRSLAVHYIQLKSGRCAYIRKGQGIPVLLLHGLGSSWQDWQPQIEALSRFAEVFALDLRGHGASEPLREPVSVAELAEDVGEFIRFQAIQGCVLVGISMGGMVGFQLLAQQPELVGRLVAINSAPSFPLDSWALRGKVLLRLALIRLLGLKTMGRLLARKLFPYAEQSELRRRTAMRIGENDPVSYLHAIRAILGWTALPAVNGVDTPMLIVAGDRDYTPLAYKQAYVAALRNAELQVVSNSGHATPLDQPEQLNTLLERFIRAQQ</sequence>
<dbReference type="GO" id="GO:0016787">
    <property type="term" value="F:hydrolase activity"/>
    <property type="evidence" value="ECO:0007669"/>
    <property type="project" value="UniProtKB-KW"/>
</dbReference>
<organism evidence="2 3">
    <name type="scientific">Pseudomonas leptonychotis</name>
    <dbReference type="NCBI Taxonomy" id="2448482"/>
    <lineage>
        <taxon>Bacteria</taxon>
        <taxon>Pseudomonadati</taxon>
        <taxon>Pseudomonadota</taxon>
        <taxon>Gammaproteobacteria</taxon>
        <taxon>Pseudomonadales</taxon>
        <taxon>Pseudomonadaceae</taxon>
        <taxon>Pseudomonas</taxon>
    </lineage>
</organism>
<gene>
    <name evidence="2" type="ORF">D8779_07125</name>
</gene>
<dbReference type="EMBL" id="RFLV01000001">
    <property type="protein sequence ID" value="TIH10444.1"/>
    <property type="molecule type" value="Genomic_DNA"/>
</dbReference>
<dbReference type="OrthoDB" id="9793083at2"/>
<proteinExistence type="predicted"/>
<dbReference type="Gene3D" id="3.40.50.1820">
    <property type="entry name" value="alpha/beta hydrolase"/>
    <property type="match status" value="1"/>
</dbReference>
<evidence type="ECO:0000313" key="3">
    <source>
        <dbReference type="Proteomes" id="UP000307541"/>
    </source>
</evidence>
<feature type="domain" description="AB hydrolase-1" evidence="1">
    <location>
        <begin position="53"/>
        <end position="281"/>
    </location>
</feature>
<dbReference type="PANTHER" id="PTHR43798">
    <property type="entry name" value="MONOACYLGLYCEROL LIPASE"/>
    <property type="match status" value="1"/>
</dbReference>
<dbReference type="InterPro" id="IPR029058">
    <property type="entry name" value="AB_hydrolase_fold"/>
</dbReference>
<evidence type="ECO:0000313" key="2">
    <source>
        <dbReference type="EMBL" id="TIH10444.1"/>
    </source>
</evidence>
<evidence type="ECO:0000259" key="1">
    <source>
        <dbReference type="Pfam" id="PF12697"/>
    </source>
</evidence>
<dbReference type="InterPro" id="IPR050266">
    <property type="entry name" value="AB_hydrolase_sf"/>
</dbReference>
<dbReference type="PRINTS" id="PR00111">
    <property type="entry name" value="ABHYDROLASE"/>
</dbReference>
<comment type="caution">
    <text evidence="2">The sequence shown here is derived from an EMBL/GenBank/DDBJ whole genome shotgun (WGS) entry which is preliminary data.</text>
</comment>
<name>A0A4V4RA32_9PSED</name>
<reference evidence="2 3" key="1">
    <citation type="submission" date="2018-10" db="EMBL/GenBank/DDBJ databases">
        <title>Pseudomonas leptonychotis sp. nov., isolated from Weddell seals in Antarctica.</title>
        <authorList>
            <person name="Novakova D."/>
            <person name="Svec P."/>
            <person name="Kralova S."/>
            <person name="Kristofova L."/>
            <person name="Zeman M."/>
            <person name="Pantucek R."/>
            <person name="Maslanova I."/>
            <person name="Sedlacek I."/>
        </authorList>
    </citation>
    <scope>NUCLEOTIDE SEQUENCE [LARGE SCALE GENOMIC DNA]</scope>
    <source>
        <strain evidence="2 3">CCM 8849</strain>
    </source>
</reference>
<dbReference type="InterPro" id="IPR000073">
    <property type="entry name" value="AB_hydrolase_1"/>
</dbReference>